<dbReference type="Gene3D" id="1.10.260.40">
    <property type="entry name" value="lambda repressor-like DNA-binding domains"/>
    <property type="match status" value="1"/>
</dbReference>
<dbReference type="PROSITE" id="PS50943">
    <property type="entry name" value="HTH_CROC1"/>
    <property type="match status" value="1"/>
</dbReference>
<dbReference type="SMART" id="SM00530">
    <property type="entry name" value="HTH_XRE"/>
    <property type="match status" value="1"/>
</dbReference>
<dbReference type="Pfam" id="PF13443">
    <property type="entry name" value="HTH_26"/>
    <property type="match status" value="1"/>
</dbReference>
<protein>
    <submittedName>
        <fullName evidence="2">Helix-turn-helix transcriptional regulator</fullName>
    </submittedName>
</protein>
<accession>A0A9X2IPD9</accession>
<organism evidence="2 3">
    <name type="scientific">Halalkalibacter oceani</name>
    <dbReference type="NCBI Taxonomy" id="1653776"/>
    <lineage>
        <taxon>Bacteria</taxon>
        <taxon>Bacillati</taxon>
        <taxon>Bacillota</taxon>
        <taxon>Bacilli</taxon>
        <taxon>Bacillales</taxon>
        <taxon>Bacillaceae</taxon>
        <taxon>Halalkalibacter</taxon>
    </lineage>
</organism>
<proteinExistence type="predicted"/>
<dbReference type="EMBL" id="JAMBOL010000024">
    <property type="protein sequence ID" value="MCM3715924.1"/>
    <property type="molecule type" value="Genomic_DNA"/>
</dbReference>
<dbReference type="RefSeq" id="WP_251224616.1">
    <property type="nucleotide sequence ID" value="NZ_JAMBOL010000024.1"/>
</dbReference>
<dbReference type="GO" id="GO:0003677">
    <property type="term" value="F:DNA binding"/>
    <property type="evidence" value="ECO:0007669"/>
    <property type="project" value="InterPro"/>
</dbReference>
<comment type="caution">
    <text evidence="2">The sequence shown here is derived from an EMBL/GenBank/DDBJ whole genome shotgun (WGS) entry which is preliminary data.</text>
</comment>
<evidence type="ECO:0000313" key="2">
    <source>
        <dbReference type="EMBL" id="MCM3715924.1"/>
    </source>
</evidence>
<dbReference type="InterPro" id="IPR010982">
    <property type="entry name" value="Lambda_DNA-bd_dom_sf"/>
</dbReference>
<dbReference type="SUPFAM" id="SSF47413">
    <property type="entry name" value="lambda repressor-like DNA-binding domains"/>
    <property type="match status" value="1"/>
</dbReference>
<gene>
    <name evidence="2" type="ORF">M3202_17860</name>
</gene>
<name>A0A9X2IPD9_9BACI</name>
<dbReference type="CDD" id="cd00093">
    <property type="entry name" value="HTH_XRE"/>
    <property type="match status" value="1"/>
</dbReference>
<dbReference type="InterPro" id="IPR001387">
    <property type="entry name" value="Cro/C1-type_HTH"/>
</dbReference>
<keyword evidence="3" id="KW-1185">Reference proteome</keyword>
<sequence length="78" mass="9161">MLKPKIRIKLAELEKRQNEVTKTLDISAQRFSNWVNGAAYPKLEEAFRLAKYLDCSIEDLWEYEEKCDQTGTDYLQSS</sequence>
<reference evidence="2" key="1">
    <citation type="submission" date="2022-05" db="EMBL/GenBank/DDBJ databases">
        <title>Comparative Genomics of Spacecraft Associated Microbes.</title>
        <authorList>
            <person name="Tran M.T."/>
            <person name="Wright A."/>
            <person name="Seuylemezian A."/>
            <person name="Eisen J."/>
            <person name="Coil D."/>
        </authorList>
    </citation>
    <scope>NUCLEOTIDE SEQUENCE</scope>
    <source>
        <strain evidence="2">214.1.1</strain>
    </source>
</reference>
<feature type="domain" description="HTH cro/C1-type" evidence="1">
    <location>
        <begin position="24"/>
        <end position="60"/>
    </location>
</feature>
<dbReference type="Proteomes" id="UP001139179">
    <property type="component" value="Unassembled WGS sequence"/>
</dbReference>
<evidence type="ECO:0000313" key="3">
    <source>
        <dbReference type="Proteomes" id="UP001139179"/>
    </source>
</evidence>
<dbReference type="AlphaFoldDB" id="A0A9X2IPD9"/>
<evidence type="ECO:0000259" key="1">
    <source>
        <dbReference type="PROSITE" id="PS50943"/>
    </source>
</evidence>